<sequence length="147" mass="16104">MRAFPMLYIPFSINASSIRDSAMRPRERRRYCSQQPVGGCSYISVSGPIAIKRSSNQHPAARPSGPAGALDSPQYADLPPSQYSKPPPWSPRPAGKITPYVRSHRVPAVGRRQPAEQHPRPIAGTTSKRDACLSPCCYGTLIHLALR</sequence>
<name>A0A9P4PSN4_9PLEO</name>
<evidence type="ECO:0000256" key="1">
    <source>
        <dbReference type="SAM" id="MobiDB-lite"/>
    </source>
</evidence>
<reference evidence="2" key="1">
    <citation type="journal article" date="2020" name="Stud. Mycol.">
        <title>101 Dothideomycetes genomes: a test case for predicting lifestyles and emergence of pathogens.</title>
        <authorList>
            <person name="Haridas S."/>
            <person name="Albert R."/>
            <person name="Binder M."/>
            <person name="Bloem J."/>
            <person name="Labutti K."/>
            <person name="Salamov A."/>
            <person name="Andreopoulos B."/>
            <person name="Baker S."/>
            <person name="Barry K."/>
            <person name="Bills G."/>
            <person name="Bluhm B."/>
            <person name="Cannon C."/>
            <person name="Castanera R."/>
            <person name="Culley D."/>
            <person name="Daum C."/>
            <person name="Ezra D."/>
            <person name="Gonzalez J."/>
            <person name="Henrissat B."/>
            <person name="Kuo A."/>
            <person name="Liang C."/>
            <person name="Lipzen A."/>
            <person name="Lutzoni F."/>
            <person name="Magnuson J."/>
            <person name="Mondo S."/>
            <person name="Nolan M."/>
            <person name="Ohm R."/>
            <person name="Pangilinan J."/>
            <person name="Park H.-J."/>
            <person name="Ramirez L."/>
            <person name="Alfaro M."/>
            <person name="Sun H."/>
            <person name="Tritt A."/>
            <person name="Yoshinaga Y."/>
            <person name="Zwiers L.-H."/>
            <person name="Turgeon B."/>
            <person name="Goodwin S."/>
            <person name="Spatafora J."/>
            <person name="Crous P."/>
            <person name="Grigoriev I."/>
        </authorList>
    </citation>
    <scope>NUCLEOTIDE SEQUENCE</scope>
    <source>
        <strain evidence="2">CBS 690.94</strain>
    </source>
</reference>
<feature type="region of interest" description="Disordered" evidence="1">
    <location>
        <begin position="51"/>
        <end position="128"/>
    </location>
</feature>
<gene>
    <name evidence="2" type="ORF">P171DRAFT_209097</name>
</gene>
<dbReference type="Proteomes" id="UP000799764">
    <property type="component" value="Unassembled WGS sequence"/>
</dbReference>
<accession>A0A9P4PSN4</accession>
<evidence type="ECO:0000313" key="3">
    <source>
        <dbReference type="Proteomes" id="UP000799764"/>
    </source>
</evidence>
<protein>
    <submittedName>
        <fullName evidence="2">Uncharacterized protein</fullName>
    </submittedName>
</protein>
<organism evidence="2 3">
    <name type="scientific">Karstenula rhodostoma CBS 690.94</name>
    <dbReference type="NCBI Taxonomy" id="1392251"/>
    <lineage>
        <taxon>Eukaryota</taxon>
        <taxon>Fungi</taxon>
        <taxon>Dikarya</taxon>
        <taxon>Ascomycota</taxon>
        <taxon>Pezizomycotina</taxon>
        <taxon>Dothideomycetes</taxon>
        <taxon>Pleosporomycetidae</taxon>
        <taxon>Pleosporales</taxon>
        <taxon>Massarineae</taxon>
        <taxon>Didymosphaeriaceae</taxon>
        <taxon>Karstenula</taxon>
    </lineage>
</organism>
<dbReference type="AlphaFoldDB" id="A0A9P4PSN4"/>
<proteinExistence type="predicted"/>
<comment type="caution">
    <text evidence="2">The sequence shown here is derived from an EMBL/GenBank/DDBJ whole genome shotgun (WGS) entry which is preliminary data.</text>
</comment>
<dbReference type="EMBL" id="MU001495">
    <property type="protein sequence ID" value="KAF2448229.1"/>
    <property type="molecule type" value="Genomic_DNA"/>
</dbReference>
<keyword evidence="3" id="KW-1185">Reference proteome</keyword>
<evidence type="ECO:0000313" key="2">
    <source>
        <dbReference type="EMBL" id="KAF2448229.1"/>
    </source>
</evidence>